<evidence type="ECO:0008006" key="4">
    <source>
        <dbReference type="Google" id="ProtNLM"/>
    </source>
</evidence>
<reference evidence="2 3" key="1">
    <citation type="submission" date="2014-06" db="EMBL/GenBank/DDBJ databases">
        <authorList>
            <person name="Urmite Genomes Urmite Genomes"/>
        </authorList>
    </citation>
    <scope>NUCLEOTIDE SEQUENCE [LARGE SCALE GENOMIC DNA]</scope>
</reference>
<protein>
    <recommendedName>
        <fullName evidence="4">DUF1840 domain-containing protein</fullName>
    </recommendedName>
</protein>
<organism evidence="2 3">
    <name type="scientific">Legionella massiliensis</name>
    <dbReference type="NCBI Taxonomy" id="1034943"/>
    <lineage>
        <taxon>Bacteria</taxon>
        <taxon>Pseudomonadati</taxon>
        <taxon>Pseudomonadota</taxon>
        <taxon>Gammaproteobacteria</taxon>
        <taxon>Legionellales</taxon>
        <taxon>Legionellaceae</taxon>
        <taxon>Legionella</taxon>
    </lineage>
</organism>
<dbReference type="eggNOG" id="ENOG5030N4C">
    <property type="taxonomic scope" value="Bacteria"/>
</dbReference>
<proteinExistence type="predicted"/>
<dbReference type="Proteomes" id="UP000044071">
    <property type="component" value="Unassembled WGS sequence"/>
</dbReference>
<gene>
    <name evidence="2" type="ORF">BN59_01375</name>
</gene>
<keyword evidence="3" id="KW-1185">Reference proteome</keyword>
<dbReference type="InterPro" id="IPR014991">
    <property type="entry name" value="DUF1840"/>
</dbReference>
<dbReference type="OrthoDB" id="5625523at2"/>
<name>A0A078KZC4_9GAMM</name>
<evidence type="ECO:0000313" key="3">
    <source>
        <dbReference type="Proteomes" id="UP000044071"/>
    </source>
</evidence>
<feature type="region of interest" description="Disordered" evidence="1">
    <location>
        <begin position="52"/>
        <end position="73"/>
    </location>
</feature>
<dbReference type="EMBL" id="CCSB01000001">
    <property type="protein sequence ID" value="CDZ77093.1"/>
    <property type="molecule type" value="Genomic_DNA"/>
</dbReference>
<dbReference type="Pfam" id="PF08895">
    <property type="entry name" value="DUF1840"/>
    <property type="match status" value="1"/>
</dbReference>
<dbReference type="AlphaFoldDB" id="A0A078KZC4"/>
<dbReference type="STRING" id="1034943.BN59_01375"/>
<dbReference type="RefSeq" id="WP_043873500.1">
    <property type="nucleotide sequence ID" value="NZ_CCVW01000001.1"/>
</dbReference>
<accession>A0A078KZC4</accession>
<sequence length="101" mass="10934">MLVTFSCEEYENITMFGDVAKKLLSLMGHSAAIPGALVADDIPAALSNLKKGIEQDSSENSAENQQDYEDDEPPISLAHRAVPLIGMLEAAAKKKCSILWK</sequence>
<evidence type="ECO:0000256" key="1">
    <source>
        <dbReference type="SAM" id="MobiDB-lite"/>
    </source>
</evidence>
<evidence type="ECO:0000313" key="2">
    <source>
        <dbReference type="EMBL" id="CDZ77093.1"/>
    </source>
</evidence>